<dbReference type="GO" id="GO:0004176">
    <property type="term" value="F:ATP-dependent peptidase activity"/>
    <property type="evidence" value="ECO:0007669"/>
    <property type="project" value="InterPro"/>
</dbReference>
<dbReference type="Gene3D" id="1.10.8.60">
    <property type="match status" value="1"/>
</dbReference>
<evidence type="ECO:0000313" key="5">
    <source>
        <dbReference type="Proteomes" id="UP000542776"/>
    </source>
</evidence>
<dbReference type="GO" id="GO:0006508">
    <property type="term" value="P:proteolysis"/>
    <property type="evidence" value="ECO:0007669"/>
    <property type="project" value="InterPro"/>
</dbReference>
<dbReference type="Gene3D" id="1.20.58.760">
    <property type="entry name" value="Peptidase M41"/>
    <property type="match status" value="1"/>
</dbReference>
<dbReference type="GO" id="GO:0016887">
    <property type="term" value="F:ATP hydrolysis activity"/>
    <property type="evidence" value="ECO:0007669"/>
    <property type="project" value="InterPro"/>
</dbReference>
<dbReference type="SUPFAM" id="SSF140990">
    <property type="entry name" value="FtsH protease domain-like"/>
    <property type="match status" value="1"/>
</dbReference>
<dbReference type="Gene3D" id="3.40.50.300">
    <property type="entry name" value="P-loop containing nucleotide triphosphate hydrolases"/>
    <property type="match status" value="1"/>
</dbReference>
<dbReference type="AlphaFoldDB" id="A0A7W6EBM0"/>
<evidence type="ECO:0000256" key="1">
    <source>
        <dbReference type="RuleBase" id="RU003651"/>
    </source>
</evidence>
<evidence type="ECO:0000259" key="3">
    <source>
        <dbReference type="SMART" id="SM00382"/>
    </source>
</evidence>
<accession>A0A7W6EBM0</accession>
<feature type="compositionally biased region" description="Basic and acidic residues" evidence="2">
    <location>
        <begin position="647"/>
        <end position="656"/>
    </location>
</feature>
<dbReference type="PANTHER" id="PTHR23076:SF97">
    <property type="entry name" value="ATP-DEPENDENT ZINC METALLOPROTEASE YME1L1"/>
    <property type="match status" value="1"/>
</dbReference>
<comment type="caution">
    <text evidence="4">The sequence shown here is derived from an EMBL/GenBank/DDBJ whole genome shotgun (WGS) entry which is preliminary data.</text>
</comment>
<protein>
    <submittedName>
        <fullName evidence="4">SpoVK/Ycf46/Vps4 family AAA+-type ATPase</fullName>
    </submittedName>
</protein>
<organism evidence="4 5">
    <name type="scientific">Aureimonas pseudogalii</name>
    <dbReference type="NCBI Taxonomy" id="1744844"/>
    <lineage>
        <taxon>Bacteria</taxon>
        <taxon>Pseudomonadati</taxon>
        <taxon>Pseudomonadota</taxon>
        <taxon>Alphaproteobacteria</taxon>
        <taxon>Hyphomicrobiales</taxon>
        <taxon>Aurantimonadaceae</taxon>
        <taxon>Aureimonas</taxon>
    </lineage>
</organism>
<comment type="similarity">
    <text evidence="1">Belongs to the AAA ATPase family.</text>
</comment>
<dbReference type="InterPro" id="IPR003959">
    <property type="entry name" value="ATPase_AAA_core"/>
</dbReference>
<keyword evidence="1" id="KW-0547">Nucleotide-binding</keyword>
<dbReference type="InterPro" id="IPR037219">
    <property type="entry name" value="Peptidase_M41-like"/>
</dbReference>
<dbReference type="InterPro" id="IPR003593">
    <property type="entry name" value="AAA+_ATPase"/>
</dbReference>
<dbReference type="CDD" id="cd19481">
    <property type="entry name" value="RecA-like_protease"/>
    <property type="match status" value="1"/>
</dbReference>
<dbReference type="PANTHER" id="PTHR23076">
    <property type="entry name" value="METALLOPROTEASE M41 FTSH"/>
    <property type="match status" value="1"/>
</dbReference>
<evidence type="ECO:0000313" key="4">
    <source>
        <dbReference type="EMBL" id="MBB3998363.1"/>
    </source>
</evidence>
<name>A0A7W6EBM0_9HYPH</name>
<dbReference type="RefSeq" id="WP_183199891.1">
    <property type="nucleotide sequence ID" value="NZ_JACIEK010000004.1"/>
</dbReference>
<dbReference type="GO" id="GO:0004222">
    <property type="term" value="F:metalloendopeptidase activity"/>
    <property type="evidence" value="ECO:0007669"/>
    <property type="project" value="InterPro"/>
</dbReference>
<dbReference type="InterPro" id="IPR027417">
    <property type="entry name" value="P-loop_NTPase"/>
</dbReference>
<dbReference type="SMART" id="SM00382">
    <property type="entry name" value="AAA"/>
    <property type="match status" value="1"/>
</dbReference>
<keyword evidence="5" id="KW-1185">Reference proteome</keyword>
<reference evidence="4 5" key="1">
    <citation type="submission" date="2020-08" db="EMBL/GenBank/DDBJ databases">
        <title>Genomic Encyclopedia of Type Strains, Phase IV (KMG-IV): sequencing the most valuable type-strain genomes for metagenomic binning, comparative biology and taxonomic classification.</title>
        <authorList>
            <person name="Goeker M."/>
        </authorList>
    </citation>
    <scope>NUCLEOTIDE SEQUENCE [LARGE SCALE GENOMIC DNA]</scope>
    <source>
        <strain evidence="4 5">DSM 102238</strain>
    </source>
</reference>
<dbReference type="Pfam" id="PF00004">
    <property type="entry name" value="AAA"/>
    <property type="match status" value="1"/>
</dbReference>
<dbReference type="GO" id="GO:0005886">
    <property type="term" value="C:plasma membrane"/>
    <property type="evidence" value="ECO:0007669"/>
    <property type="project" value="TreeGrafter"/>
</dbReference>
<evidence type="ECO:0000256" key="2">
    <source>
        <dbReference type="SAM" id="MobiDB-lite"/>
    </source>
</evidence>
<dbReference type="SUPFAM" id="SSF52540">
    <property type="entry name" value="P-loop containing nucleoside triphosphate hydrolases"/>
    <property type="match status" value="1"/>
</dbReference>
<dbReference type="EMBL" id="JACIEK010000004">
    <property type="protein sequence ID" value="MBB3998363.1"/>
    <property type="molecule type" value="Genomic_DNA"/>
</dbReference>
<sequence>MARLDRYQPIDIGLVEVHAERFDPSAFLATALVKRAFRAAGLQHVLSGAPCIVALAGVRESEAGLFEDAIEALFREAKPPRNRIRVEDRTGARADRTPDMTSLIRSLHASQHVCFLYDLVEAVPPHVAELVDGVAMLPWPEDDLLRAVALQVPGGRNPTAKDIEDISSVPWPLLTLLLESGRSLRSAISLAGRIEAATAAERATAREKSSVRKVVRNDGVPPGPTLDELHGLGDASNWGKALAVDLADYAAGHIAWSDVDRGALLSGAPGTGKTTFALALGRTCGVPVFVHSLARWQAAGYLNKLLEQMRGAFEEAKAKAPSILFVDELDSFGDRANASDHNANYTREVINGFPECLDGAEARTGVVVVGATNHPELIDPAIRRAGRLDRHLHIPMPDESARKHILLHHLRGELVEADLLDVPRLTEGMTGADIEQLVRVARRAARTSRRALAEGDLLGSLPPPVRMGDALFRRICVHEAGHVVVGAFLAGTSGSVPVRASVTREVRNNVSNRTDFAQVEGFDRTRPAYLAVATTMLAGMAAEEVVLGACGDTCGGAAGSDLSQAAGLIGKLELALGLGNALLTIETPSPEAIARRLEADPIARARVESVLQEALGQARAIVAERRAEVEAVAECLASTGTWTVGHRGAEPRKPQSEDGPNTRG</sequence>
<dbReference type="PROSITE" id="PS00674">
    <property type="entry name" value="AAA"/>
    <property type="match status" value="1"/>
</dbReference>
<feature type="region of interest" description="Disordered" evidence="2">
    <location>
        <begin position="643"/>
        <end position="664"/>
    </location>
</feature>
<dbReference type="GO" id="GO:0030163">
    <property type="term" value="P:protein catabolic process"/>
    <property type="evidence" value="ECO:0007669"/>
    <property type="project" value="TreeGrafter"/>
</dbReference>
<dbReference type="InterPro" id="IPR003960">
    <property type="entry name" value="ATPase_AAA_CS"/>
</dbReference>
<dbReference type="GO" id="GO:0005524">
    <property type="term" value="F:ATP binding"/>
    <property type="evidence" value="ECO:0007669"/>
    <property type="project" value="UniProtKB-KW"/>
</dbReference>
<dbReference type="Proteomes" id="UP000542776">
    <property type="component" value="Unassembled WGS sequence"/>
</dbReference>
<keyword evidence="1" id="KW-0067">ATP-binding</keyword>
<proteinExistence type="inferred from homology"/>
<gene>
    <name evidence="4" type="ORF">GGR04_002202</name>
</gene>
<feature type="domain" description="AAA+ ATPase" evidence="3">
    <location>
        <begin position="259"/>
        <end position="398"/>
    </location>
</feature>